<dbReference type="GO" id="GO:0051539">
    <property type="term" value="F:4 iron, 4 sulfur cluster binding"/>
    <property type="evidence" value="ECO:0007669"/>
    <property type="project" value="TreeGrafter"/>
</dbReference>
<dbReference type="Proteomes" id="UP000295493">
    <property type="component" value="Unassembled WGS sequence"/>
</dbReference>
<comment type="caution">
    <text evidence="2">The sequence shown here is derived from an EMBL/GenBank/DDBJ whole genome shotgun (WGS) entry which is preliminary data.</text>
</comment>
<proteinExistence type="predicted"/>
<keyword evidence="3" id="KW-1185">Reference proteome</keyword>
<dbReference type="InterPro" id="IPR016092">
    <property type="entry name" value="ATAP"/>
</dbReference>
<dbReference type="PROSITE" id="PS01152">
    <property type="entry name" value="HESB"/>
    <property type="match status" value="1"/>
</dbReference>
<dbReference type="PANTHER" id="PTHR43011">
    <property type="entry name" value="IRON-SULFUR CLUSTER ASSEMBLY 2 HOMOLOG, MITOCHONDRIAL"/>
    <property type="match status" value="1"/>
</dbReference>
<organism evidence="2 3">
    <name type="scientific">Stakelama pacifica</name>
    <dbReference type="NCBI Taxonomy" id="517720"/>
    <lineage>
        <taxon>Bacteria</taxon>
        <taxon>Pseudomonadati</taxon>
        <taxon>Pseudomonadota</taxon>
        <taxon>Alphaproteobacteria</taxon>
        <taxon>Sphingomonadales</taxon>
        <taxon>Sphingomonadaceae</taxon>
        <taxon>Stakelama</taxon>
    </lineage>
</organism>
<dbReference type="InterPro" id="IPR035903">
    <property type="entry name" value="HesB-like_dom_sf"/>
</dbReference>
<feature type="domain" description="Core" evidence="1">
    <location>
        <begin position="80"/>
        <end position="179"/>
    </location>
</feature>
<evidence type="ECO:0000313" key="2">
    <source>
        <dbReference type="EMBL" id="TDN84583.1"/>
    </source>
</evidence>
<dbReference type="GO" id="GO:0051537">
    <property type="term" value="F:2 iron, 2 sulfur cluster binding"/>
    <property type="evidence" value="ECO:0007669"/>
    <property type="project" value="UniProtKB-ARBA"/>
</dbReference>
<dbReference type="GO" id="GO:0016226">
    <property type="term" value="P:iron-sulfur cluster assembly"/>
    <property type="evidence" value="ECO:0007669"/>
    <property type="project" value="InterPro"/>
</dbReference>
<evidence type="ECO:0000259" key="1">
    <source>
        <dbReference type="Pfam" id="PF01521"/>
    </source>
</evidence>
<dbReference type="NCBIfam" id="TIGR00049">
    <property type="entry name" value="iron-sulfur cluster assembly accessory protein"/>
    <property type="match status" value="1"/>
</dbReference>
<gene>
    <name evidence="2" type="ORF">EV664_103229</name>
</gene>
<dbReference type="Pfam" id="PF01521">
    <property type="entry name" value="Fe-S_biosyn"/>
    <property type="match status" value="1"/>
</dbReference>
<reference evidence="2 3" key="1">
    <citation type="submission" date="2019-03" db="EMBL/GenBank/DDBJ databases">
        <title>Genomic Encyclopedia of Type Strains, Phase IV (KMG-IV): sequencing the most valuable type-strain genomes for metagenomic binning, comparative biology and taxonomic classification.</title>
        <authorList>
            <person name="Goeker M."/>
        </authorList>
    </citation>
    <scope>NUCLEOTIDE SEQUENCE [LARGE SCALE GENOMIC DNA]</scope>
    <source>
        <strain evidence="2 3">DSM 25059</strain>
    </source>
</reference>
<evidence type="ECO:0000313" key="3">
    <source>
        <dbReference type="Proteomes" id="UP000295493"/>
    </source>
</evidence>
<dbReference type="SUPFAM" id="SSF89360">
    <property type="entry name" value="HesB-like domain"/>
    <property type="match status" value="1"/>
</dbReference>
<dbReference type="InterPro" id="IPR000361">
    <property type="entry name" value="ATAP_core_dom"/>
</dbReference>
<dbReference type="InterPro" id="IPR017870">
    <property type="entry name" value="FeS_cluster_insertion_CS"/>
</dbReference>
<sequence length="184" mass="19169">MLLKAVLPKTDRFGPVLNKYRKGASARRALFCVGGDVAGTGCDSGVRQLDRYRRDHALLAAPPFKSYLAHMADTLPHDAVHLTPAAAARVAAIAEKQGKPAMLRLSVEGGGCSGFQYKFGLADTVEADDIVADTDGVRLVVDSVSMDLVRGSAVDFVESLGGAAFRVENPNAAAGCGCGSSFAV</sequence>
<dbReference type="GO" id="GO:0005506">
    <property type="term" value="F:iron ion binding"/>
    <property type="evidence" value="ECO:0007669"/>
    <property type="project" value="TreeGrafter"/>
</dbReference>
<name>A0A4R6FS87_9SPHN</name>
<dbReference type="PANTHER" id="PTHR43011:SF1">
    <property type="entry name" value="IRON-SULFUR CLUSTER ASSEMBLY 2 HOMOLOG, MITOCHONDRIAL"/>
    <property type="match status" value="1"/>
</dbReference>
<dbReference type="EMBL" id="SNWD01000003">
    <property type="protein sequence ID" value="TDN84583.1"/>
    <property type="molecule type" value="Genomic_DNA"/>
</dbReference>
<dbReference type="Gene3D" id="2.60.300.12">
    <property type="entry name" value="HesB-like domain"/>
    <property type="match status" value="1"/>
</dbReference>
<dbReference type="AlphaFoldDB" id="A0A4R6FS87"/>
<accession>A0A4R6FS87</accession>
<protein>
    <submittedName>
        <fullName evidence="2">Iron-sulfur cluster assembly accessory protein</fullName>
    </submittedName>
</protein>
<dbReference type="NCBIfam" id="NF010147">
    <property type="entry name" value="PRK13623.1"/>
    <property type="match status" value="1"/>
</dbReference>